<sequence>MRILVACEESQVVTKEFRKLGHEAYSCDILECSGGHPEWHLQQDVTELLKEKWDMILAFPPCTFLTVTGNRWFNIERYGEKAIKRTKDREEAIDFFMLFANADCERVAIENPVGVMSSHWRKPNQIIQPYEFGDPFEKKTCFWLKGLPKLKPTNIVEPPPRTKFDSGKSMPAWYAEAWKLPKEERAKLRSKTFPGIAEAMAEQWGNS</sequence>
<evidence type="ECO:0008006" key="3">
    <source>
        <dbReference type="Google" id="ProtNLM"/>
    </source>
</evidence>
<accession>A0ABV7KTD8</accession>
<gene>
    <name evidence="1" type="ORF">ACFOEJ_16615</name>
</gene>
<comment type="caution">
    <text evidence="1">The sequence shown here is derived from an EMBL/GenBank/DDBJ whole genome shotgun (WGS) entry which is preliminary data.</text>
</comment>
<organism evidence="1 2">
    <name type="scientific">Planomicrobium okeanokoites</name>
    <name type="common">Planococcus okeanokoites</name>
    <name type="synonym">Flavobacterium okeanokoites</name>
    <dbReference type="NCBI Taxonomy" id="244"/>
    <lineage>
        <taxon>Bacteria</taxon>
        <taxon>Bacillati</taxon>
        <taxon>Bacillota</taxon>
        <taxon>Bacilli</taxon>
        <taxon>Bacillales</taxon>
        <taxon>Caryophanaceae</taxon>
        <taxon>Planomicrobium</taxon>
    </lineage>
</organism>
<dbReference type="Proteomes" id="UP001595625">
    <property type="component" value="Unassembled WGS sequence"/>
</dbReference>
<name>A0ABV7KTD8_PLAOK</name>
<dbReference type="RefSeq" id="WP_117313849.1">
    <property type="nucleotide sequence ID" value="NZ_JBHRUJ010000028.1"/>
</dbReference>
<reference evidence="2" key="1">
    <citation type="journal article" date="2019" name="Int. J. Syst. Evol. Microbiol.">
        <title>The Global Catalogue of Microorganisms (GCM) 10K type strain sequencing project: providing services to taxonomists for standard genome sequencing and annotation.</title>
        <authorList>
            <consortium name="The Broad Institute Genomics Platform"/>
            <consortium name="The Broad Institute Genome Sequencing Center for Infectious Disease"/>
            <person name="Wu L."/>
            <person name="Ma J."/>
        </authorList>
    </citation>
    <scope>NUCLEOTIDE SEQUENCE [LARGE SCALE GENOMIC DNA]</scope>
    <source>
        <strain evidence="2">CCM 320</strain>
    </source>
</reference>
<protein>
    <recommendedName>
        <fullName evidence="3">DNA cytosine methyltransferase</fullName>
    </recommendedName>
</protein>
<keyword evidence="2" id="KW-1185">Reference proteome</keyword>
<evidence type="ECO:0000313" key="2">
    <source>
        <dbReference type="Proteomes" id="UP001595625"/>
    </source>
</evidence>
<dbReference type="EMBL" id="JBHRUJ010000028">
    <property type="protein sequence ID" value="MFC3212693.1"/>
    <property type="molecule type" value="Genomic_DNA"/>
</dbReference>
<proteinExistence type="predicted"/>
<evidence type="ECO:0000313" key="1">
    <source>
        <dbReference type="EMBL" id="MFC3212693.1"/>
    </source>
</evidence>